<evidence type="ECO:0000313" key="1">
    <source>
        <dbReference type="EMBL" id="KAG1810315.1"/>
    </source>
</evidence>
<sequence>MHSRVVIPIPGLGTPYCRSRKFSRSALELKDQDINAIITERHQELDVVSHETLDLAHPVMDKTKDLGQQLAKKQDKIIESANLDKGLRSALERSPTKVLSKIFDYYLMDSDHLSRRSNPSPMQLARVCRRWRDVTEGMANLWCKLSFDVDDDRTEWKRSVFYYDSWLKRSQDYPLSLQLRPGYAEGGTAKLRQLVQPYMSRVSSLDIVFWDDVEPEHLLEDLPAGLQELTVCFGDWFDASAIAQSLSQLPSTVHSLKIIDRIFGPDCLHSLDPAWTHLTHVEIAIRPRNVFHFLFLCPNLSSCELILSQPVSMDTRVQCMRFTHANLRSLCIICPGRVESNPLPILFKALTLPKLRTLEIRYGLLSSPHEELLTFLKRSKCPLEILIFDAVVVPPPEQQGDFIAIIPTLKIECRLDIDTN</sequence>
<dbReference type="OrthoDB" id="3253362at2759"/>
<organism evidence="1 2">
    <name type="scientific">Suillus plorans</name>
    <dbReference type="NCBI Taxonomy" id="116603"/>
    <lineage>
        <taxon>Eukaryota</taxon>
        <taxon>Fungi</taxon>
        <taxon>Dikarya</taxon>
        <taxon>Basidiomycota</taxon>
        <taxon>Agaricomycotina</taxon>
        <taxon>Agaricomycetes</taxon>
        <taxon>Agaricomycetidae</taxon>
        <taxon>Boletales</taxon>
        <taxon>Suillineae</taxon>
        <taxon>Suillaceae</taxon>
        <taxon>Suillus</taxon>
    </lineage>
</organism>
<keyword evidence="2" id="KW-1185">Reference proteome</keyword>
<dbReference type="AlphaFoldDB" id="A0A9P7E4C0"/>
<name>A0A9P7E4C0_9AGAM</name>
<reference evidence="1" key="1">
    <citation type="journal article" date="2020" name="New Phytol.">
        <title>Comparative genomics reveals dynamic genome evolution in host specialist ectomycorrhizal fungi.</title>
        <authorList>
            <person name="Lofgren L.A."/>
            <person name="Nguyen N.H."/>
            <person name="Vilgalys R."/>
            <person name="Ruytinx J."/>
            <person name="Liao H.L."/>
            <person name="Branco S."/>
            <person name="Kuo A."/>
            <person name="LaButti K."/>
            <person name="Lipzen A."/>
            <person name="Andreopoulos W."/>
            <person name="Pangilinan J."/>
            <person name="Riley R."/>
            <person name="Hundley H."/>
            <person name="Na H."/>
            <person name="Barry K."/>
            <person name="Grigoriev I.V."/>
            <person name="Stajich J.E."/>
            <person name="Kennedy P.G."/>
        </authorList>
    </citation>
    <scope>NUCLEOTIDE SEQUENCE</scope>
    <source>
        <strain evidence="1">S12</strain>
    </source>
</reference>
<dbReference type="EMBL" id="JABBWE010000001">
    <property type="protein sequence ID" value="KAG1810315.1"/>
    <property type="molecule type" value="Genomic_DNA"/>
</dbReference>
<gene>
    <name evidence="1" type="ORF">HD556DRAFT_1319394</name>
</gene>
<comment type="caution">
    <text evidence="1">The sequence shown here is derived from an EMBL/GenBank/DDBJ whole genome shotgun (WGS) entry which is preliminary data.</text>
</comment>
<evidence type="ECO:0008006" key="3">
    <source>
        <dbReference type="Google" id="ProtNLM"/>
    </source>
</evidence>
<dbReference type="GeneID" id="64595049"/>
<dbReference type="RefSeq" id="XP_041167980.1">
    <property type="nucleotide sequence ID" value="XM_041301285.1"/>
</dbReference>
<protein>
    <recommendedName>
        <fullName evidence="3">F-box domain-containing protein</fullName>
    </recommendedName>
</protein>
<accession>A0A9P7E4C0</accession>
<proteinExistence type="predicted"/>
<evidence type="ECO:0000313" key="2">
    <source>
        <dbReference type="Proteomes" id="UP000719766"/>
    </source>
</evidence>
<dbReference type="Proteomes" id="UP000719766">
    <property type="component" value="Unassembled WGS sequence"/>
</dbReference>